<feature type="domain" description="4Fe-4S ferredoxin-type" evidence="4">
    <location>
        <begin position="4"/>
        <end position="33"/>
    </location>
</feature>
<reference evidence="5" key="1">
    <citation type="submission" date="2022-12" db="EMBL/GenBank/DDBJ databases">
        <title>Reference genome sequencing for broad-spectrum identification of bacterial and archaeal isolates by mass spectrometry.</title>
        <authorList>
            <person name="Sekiguchi Y."/>
            <person name="Tourlousse D.M."/>
        </authorList>
    </citation>
    <scope>NUCLEOTIDE SEQUENCE</scope>
    <source>
        <strain evidence="5">10succ1</strain>
    </source>
</reference>
<keyword evidence="1" id="KW-0479">Metal-binding</keyword>
<sequence length="71" mass="7645">MAKGTVHFDEKRCKGCGLCTTACPVKIVVLQKDKINLKGYTPAGVSDPEKCIGCTNCALMCPDQVITVERN</sequence>
<keyword evidence="3" id="KW-0411">Iron-sulfur</keyword>
<evidence type="ECO:0000256" key="3">
    <source>
        <dbReference type="ARBA" id="ARBA00023014"/>
    </source>
</evidence>
<evidence type="ECO:0000313" key="5">
    <source>
        <dbReference type="EMBL" id="GLI58361.1"/>
    </source>
</evidence>
<keyword evidence="2" id="KW-0408">Iron</keyword>
<accession>A0A9W6GQC4</accession>
<organism evidence="5 6">
    <name type="scientific">Propionigenium maris DSM 9537</name>
    <dbReference type="NCBI Taxonomy" id="1123000"/>
    <lineage>
        <taxon>Bacteria</taxon>
        <taxon>Fusobacteriati</taxon>
        <taxon>Fusobacteriota</taxon>
        <taxon>Fusobacteriia</taxon>
        <taxon>Fusobacteriales</taxon>
        <taxon>Fusobacteriaceae</taxon>
        <taxon>Propionigenium</taxon>
    </lineage>
</organism>
<dbReference type="GO" id="GO:0046872">
    <property type="term" value="F:metal ion binding"/>
    <property type="evidence" value="ECO:0007669"/>
    <property type="project" value="UniProtKB-KW"/>
</dbReference>
<dbReference type="AlphaFoldDB" id="A0A9W6GQC4"/>
<dbReference type="Proteomes" id="UP001144471">
    <property type="component" value="Unassembled WGS sequence"/>
</dbReference>
<dbReference type="PANTHER" id="PTHR43122:SF2">
    <property type="entry name" value="FERREDOXIN SUBUNIT OF PYRUVATE:FLAVODOXIN OXIDOREDUCTASE"/>
    <property type="match status" value="1"/>
</dbReference>
<dbReference type="PANTHER" id="PTHR43122">
    <property type="entry name" value="FERREDOXIN SUBUNIT OF PYRUVATE:FLAVODOXIN OXIDOREDUCTASE-RELATED"/>
    <property type="match status" value="1"/>
</dbReference>
<dbReference type="Gene3D" id="3.30.70.20">
    <property type="match status" value="2"/>
</dbReference>
<gene>
    <name evidence="5" type="ORF">PM10SUCC1_38750</name>
</gene>
<keyword evidence="6" id="KW-1185">Reference proteome</keyword>
<dbReference type="EMBL" id="BSDY01000051">
    <property type="protein sequence ID" value="GLI58361.1"/>
    <property type="molecule type" value="Genomic_DNA"/>
</dbReference>
<protein>
    <submittedName>
        <fullName evidence="5">2-oxoacid:acceptor oxidoreductase subunit delta</fullName>
    </submittedName>
</protein>
<dbReference type="RefSeq" id="WP_281838184.1">
    <property type="nucleotide sequence ID" value="NZ_BSDY01000051.1"/>
</dbReference>
<dbReference type="SUPFAM" id="SSF54862">
    <property type="entry name" value="4Fe-4S ferredoxins"/>
    <property type="match status" value="1"/>
</dbReference>
<dbReference type="PROSITE" id="PS51379">
    <property type="entry name" value="4FE4S_FER_2"/>
    <property type="match status" value="2"/>
</dbReference>
<proteinExistence type="predicted"/>
<evidence type="ECO:0000259" key="4">
    <source>
        <dbReference type="PROSITE" id="PS51379"/>
    </source>
</evidence>
<comment type="caution">
    <text evidence="5">The sequence shown here is derived from an EMBL/GenBank/DDBJ whole genome shotgun (WGS) entry which is preliminary data.</text>
</comment>
<dbReference type="GO" id="GO:0051536">
    <property type="term" value="F:iron-sulfur cluster binding"/>
    <property type="evidence" value="ECO:0007669"/>
    <property type="project" value="UniProtKB-KW"/>
</dbReference>
<name>A0A9W6GQC4_9FUSO</name>
<evidence type="ECO:0000313" key="6">
    <source>
        <dbReference type="Proteomes" id="UP001144471"/>
    </source>
</evidence>
<dbReference type="InterPro" id="IPR017896">
    <property type="entry name" value="4Fe4S_Fe-S-bd"/>
</dbReference>
<evidence type="ECO:0000256" key="2">
    <source>
        <dbReference type="ARBA" id="ARBA00023004"/>
    </source>
</evidence>
<dbReference type="Pfam" id="PF12838">
    <property type="entry name" value="Fer4_7"/>
    <property type="match status" value="1"/>
</dbReference>
<dbReference type="InterPro" id="IPR017900">
    <property type="entry name" value="4Fe4S_Fe_S_CS"/>
</dbReference>
<feature type="domain" description="4Fe-4S ferredoxin-type" evidence="4">
    <location>
        <begin position="42"/>
        <end position="71"/>
    </location>
</feature>
<dbReference type="PROSITE" id="PS00198">
    <property type="entry name" value="4FE4S_FER_1"/>
    <property type="match status" value="1"/>
</dbReference>
<evidence type="ECO:0000256" key="1">
    <source>
        <dbReference type="ARBA" id="ARBA00022723"/>
    </source>
</evidence>